<comment type="subcellular location">
    <subcellularLocation>
        <location evidence="1">Nucleus</location>
    </subcellularLocation>
</comment>
<dbReference type="GO" id="GO:0005634">
    <property type="term" value="C:nucleus"/>
    <property type="evidence" value="ECO:0007669"/>
    <property type="project" value="UniProtKB-SubCell"/>
</dbReference>
<dbReference type="InterPro" id="IPR051762">
    <property type="entry name" value="UBF1"/>
</dbReference>
<protein>
    <recommendedName>
        <fullName evidence="10">HMG box domain-containing protein</fullName>
    </recommendedName>
</protein>
<dbReference type="PROSITE" id="PS50118">
    <property type="entry name" value="HMG_BOX_2"/>
    <property type="match status" value="1"/>
</dbReference>
<dbReference type="InterPro" id="IPR001005">
    <property type="entry name" value="SANT/Myb"/>
</dbReference>
<evidence type="ECO:0000313" key="8">
    <source>
        <dbReference type="EMBL" id="KAK4328519.1"/>
    </source>
</evidence>
<feature type="DNA-binding region" description="HMG box" evidence="4">
    <location>
        <begin position="714"/>
        <end position="780"/>
    </location>
</feature>
<feature type="domain" description="HMG box" evidence="7">
    <location>
        <begin position="714"/>
        <end position="780"/>
    </location>
</feature>
<dbReference type="Proteomes" id="UP001292094">
    <property type="component" value="Unassembled WGS sequence"/>
</dbReference>
<name>A0AAE1USD2_9EUCA</name>
<dbReference type="GO" id="GO:0003677">
    <property type="term" value="F:DNA binding"/>
    <property type="evidence" value="ECO:0007669"/>
    <property type="project" value="UniProtKB-UniRule"/>
</dbReference>
<feature type="compositionally biased region" description="Acidic residues" evidence="5">
    <location>
        <begin position="847"/>
        <end position="872"/>
    </location>
</feature>
<accession>A0AAE1USD2</accession>
<evidence type="ECO:0008006" key="10">
    <source>
        <dbReference type="Google" id="ProtNLM"/>
    </source>
</evidence>
<feature type="compositionally biased region" description="Acidic residues" evidence="5">
    <location>
        <begin position="927"/>
        <end position="956"/>
    </location>
</feature>
<feature type="region of interest" description="Disordered" evidence="5">
    <location>
        <begin position="1"/>
        <end position="20"/>
    </location>
</feature>
<gene>
    <name evidence="8" type="ORF">Pmani_000997</name>
</gene>
<keyword evidence="3 4" id="KW-0539">Nucleus</keyword>
<dbReference type="AlphaFoldDB" id="A0AAE1USD2"/>
<dbReference type="PANTHER" id="PTHR46318:SF3">
    <property type="entry name" value="UPSTREAM BINDING TRANSCRIPTION FACTOR"/>
    <property type="match status" value="1"/>
</dbReference>
<reference evidence="8" key="1">
    <citation type="submission" date="2023-11" db="EMBL/GenBank/DDBJ databases">
        <title>Genome assemblies of two species of porcelain crab, Petrolisthes cinctipes and Petrolisthes manimaculis (Anomura: Porcellanidae).</title>
        <authorList>
            <person name="Angst P."/>
        </authorList>
    </citation>
    <scope>NUCLEOTIDE SEQUENCE</scope>
    <source>
        <strain evidence="8">PB745_02</strain>
        <tissue evidence="8">Gill</tissue>
    </source>
</reference>
<sequence>MTVAGFEPGSLASKNAPGFGIQGPPPITLAPRWPPHIFRARIATGVVYGVARCLVVYIRENNMGKMKHKKANKKEKDMAEQSPMTEKEKKKMDKKKSESQKNDTSMASLDQDEDEVFRSTKKTKRKYEDIVTAPETSPKKSKKKKKLNNMEALYDGMKSPPSTSKKKKHRNSDDNIPQDTQPIKVKKEKKMVDDNLDFPDGNMEDLEKENTNTPTTKSKKKKNTSPMVMLPTLLETGKEKSETPLRRTPKQEDFSPPRSMKRQQEQEDLNCSSSGSPRKKKRKSMLVGDATSSELPKPLLKVFKTEDEHHIGSEEEDKEIWSNDETRTMLDRIEEQLPPRDRRGYRTSMNKIDWGNVATDNRSDEECRLKLLNLISRFQRLLTMKEMVQNLRKLVNEGRAHKQVRRPSAFNIFMKHYLTPRQREKIKAKNSKEPMLSCVVKAWRKLPPEQQQVFKMQADEKKLKWDRMKKKPSKSNRKIKTGFVMSPYKAWLEEQMKAGVTDNKILTKDYFNKLSDQKKVPYITTSVQTYYQKFIGDGKDVESIKVEEEDGDEEEEKASTKQCRVAIGVGLPKSDLLIYLQHKGMPSLPPSTPARYYHSELTKNGDLDEGSTSQAMDMYRQLSTALKKTYNTQHAELLWKLKPVLESWMQSQDPVTVFAMRQYMGPFVHKYLLTTKATLRTVKNVQKIKVEMEELFPNVTRSSITCPKFHNEPQRPPFTPYQLFCLQFKQATEGKFATFKDQNEARNKKWKKMSVEKRKAYIEHLQRLQKSYRSELVEFVSDMDKKMRLVYLGFNRMRHYQYFKEDIFQYLFPNQKYPVYGIKNPTSKQDSFFGDGEADAISLDMKSEEEDEEQEDEEREDEEQEESDDDDCVNFVDIDMIQSDMNGKNKTSGGGGGVIRKTTKQQSPTTPQQQQQQKQQHNQSEENSSEEEEDDEEEVDDEEEDDDEEEEEEEDIPVMPRKRAVKNDGPKKTQPLLTPQSYPKNEESSSSSSESDDDDNNERPPTTSTPGSARVQRPPPPYPNADVSDDSDSDSDDFRNNSILPVYRTAKGAAVVSSARKTASTSSDSDSDSDSD</sequence>
<dbReference type="InterPro" id="IPR036910">
    <property type="entry name" value="HMG_box_dom_sf"/>
</dbReference>
<feature type="compositionally biased region" description="Basic and acidic residues" evidence="5">
    <location>
        <begin position="236"/>
        <end position="255"/>
    </location>
</feature>
<dbReference type="Gene3D" id="1.10.30.10">
    <property type="entry name" value="High mobility group box domain"/>
    <property type="match status" value="2"/>
</dbReference>
<dbReference type="SUPFAM" id="SSF47095">
    <property type="entry name" value="HMG-box"/>
    <property type="match status" value="1"/>
</dbReference>
<dbReference type="EMBL" id="JAWZYT010000072">
    <property type="protein sequence ID" value="KAK4328519.1"/>
    <property type="molecule type" value="Genomic_DNA"/>
</dbReference>
<comment type="caution">
    <text evidence="8">The sequence shown here is derived from an EMBL/GenBank/DDBJ whole genome shotgun (WGS) entry which is preliminary data.</text>
</comment>
<feature type="compositionally biased region" description="Basic and acidic residues" evidence="5">
    <location>
        <begin position="74"/>
        <end position="101"/>
    </location>
</feature>
<evidence type="ECO:0000313" key="9">
    <source>
        <dbReference type="Proteomes" id="UP001292094"/>
    </source>
</evidence>
<feature type="domain" description="Myb-like" evidence="6">
    <location>
        <begin position="313"/>
        <end position="375"/>
    </location>
</feature>
<evidence type="ECO:0000259" key="7">
    <source>
        <dbReference type="PROSITE" id="PS50118"/>
    </source>
</evidence>
<evidence type="ECO:0000256" key="5">
    <source>
        <dbReference type="SAM" id="MobiDB-lite"/>
    </source>
</evidence>
<evidence type="ECO:0000256" key="2">
    <source>
        <dbReference type="ARBA" id="ARBA00023125"/>
    </source>
</evidence>
<feature type="region of interest" description="Disordered" evidence="5">
    <location>
        <begin position="65"/>
        <end position="293"/>
    </location>
</feature>
<dbReference type="PANTHER" id="PTHR46318">
    <property type="entry name" value="UPSTREAM BINDING TRANSCRIPTION FACTOR"/>
    <property type="match status" value="1"/>
</dbReference>
<dbReference type="CDD" id="cd00084">
    <property type="entry name" value="HMG-box_SF"/>
    <property type="match status" value="1"/>
</dbReference>
<feature type="compositionally biased region" description="Acidic residues" evidence="5">
    <location>
        <begin position="194"/>
        <end position="207"/>
    </location>
</feature>
<keyword evidence="9" id="KW-1185">Reference proteome</keyword>
<feature type="region of interest" description="Disordered" evidence="5">
    <location>
        <begin position="845"/>
        <end position="1076"/>
    </location>
</feature>
<dbReference type="PROSITE" id="PS50090">
    <property type="entry name" value="MYB_LIKE"/>
    <property type="match status" value="1"/>
</dbReference>
<feature type="compositionally biased region" description="Low complexity" evidence="5">
    <location>
        <begin position="904"/>
        <end position="920"/>
    </location>
</feature>
<dbReference type="InterPro" id="IPR009071">
    <property type="entry name" value="HMG_box_dom"/>
</dbReference>
<evidence type="ECO:0000256" key="3">
    <source>
        <dbReference type="ARBA" id="ARBA00023242"/>
    </source>
</evidence>
<keyword evidence="2 4" id="KW-0238">DNA-binding</keyword>
<evidence type="ECO:0000259" key="6">
    <source>
        <dbReference type="PROSITE" id="PS50090"/>
    </source>
</evidence>
<evidence type="ECO:0000256" key="1">
    <source>
        <dbReference type="ARBA" id="ARBA00004123"/>
    </source>
</evidence>
<organism evidence="8 9">
    <name type="scientific">Petrolisthes manimaculis</name>
    <dbReference type="NCBI Taxonomy" id="1843537"/>
    <lineage>
        <taxon>Eukaryota</taxon>
        <taxon>Metazoa</taxon>
        <taxon>Ecdysozoa</taxon>
        <taxon>Arthropoda</taxon>
        <taxon>Crustacea</taxon>
        <taxon>Multicrustacea</taxon>
        <taxon>Malacostraca</taxon>
        <taxon>Eumalacostraca</taxon>
        <taxon>Eucarida</taxon>
        <taxon>Decapoda</taxon>
        <taxon>Pleocyemata</taxon>
        <taxon>Anomura</taxon>
        <taxon>Galatheoidea</taxon>
        <taxon>Porcellanidae</taxon>
        <taxon>Petrolisthes</taxon>
    </lineage>
</organism>
<evidence type="ECO:0000256" key="4">
    <source>
        <dbReference type="PROSITE-ProRule" id="PRU00267"/>
    </source>
</evidence>
<proteinExistence type="predicted"/>